<gene>
    <name evidence="3" type="ORF">SEMRO_819_G207150.1</name>
</gene>
<feature type="region of interest" description="Disordered" evidence="1">
    <location>
        <begin position="413"/>
        <end position="461"/>
    </location>
</feature>
<evidence type="ECO:0000313" key="4">
    <source>
        <dbReference type="Proteomes" id="UP001153069"/>
    </source>
</evidence>
<feature type="compositionally biased region" description="Pro residues" evidence="1">
    <location>
        <begin position="433"/>
        <end position="454"/>
    </location>
</feature>
<feature type="compositionally biased region" description="Polar residues" evidence="1">
    <location>
        <begin position="413"/>
        <end position="424"/>
    </location>
</feature>
<reference evidence="3" key="1">
    <citation type="submission" date="2020-06" db="EMBL/GenBank/DDBJ databases">
        <authorList>
            <consortium name="Plant Systems Biology data submission"/>
        </authorList>
    </citation>
    <scope>NUCLEOTIDE SEQUENCE</scope>
    <source>
        <strain evidence="3">D6</strain>
    </source>
</reference>
<sequence>MKLTVAFFVGLVPAAAVASGVRGPPEEVLENRELQGCNLLAPDVFCQDEGGNGAVARENLPCYNDFRQHCECNTPFYQLSLDGEECEFCNWNTEDQFCRDEGGPGAFADRRLNCWYDFADHCLCGDDYRKTNDECEDCNLRRMNEFCQEFSSVALAHEGRDCYDDFEEDCYCPGSHRQDRDGCEQCNRDQPSAWCRRVGGNRAFHRTDRDCWNDFDDDCQCEFGFRVNNGRCEDCNINNRDEWCRRFHPDAVAIPDRSCYDDFEDDCQCPEGFIADDDTCVVDCHDEDPDEFCREIGGAGAFADETLDCWTDFSQHCQCFANFVMQTNPDRCERNPSSSRGDSSVLKFVFNDGLPASALPLMRCEGDCDDDDDCAGDMECWMRDSFEPVPGCLDGELEPMDYDYCIGATDAPTTSPTGMPTTLAPTLGSPRPTVRPTPMPTPTPDPTSAPPTPRPTEMTMLRPTNAVPQPPLFVVPMPPTGSGVTMYDVRYAGRFQKVQEPGCTFPSPGITVGCAGSMGMVSTSDPSIVCEQPTVNADGSSQVVCNNTCVGEACEDIFLGSTFNGDFGDLRLFGEVYFQCMGPAVLDATGWISVESVGQGSCEAGAQIDSGIGAAFLTAQLGAYGMMVDNYVFDDGLFECNTESLSVNLGGVYSCTFGNACFNDACLFNMEPLNVTADIHRFPSQFIRSNDRSAIPAVPDPMSGVSITGSRTALFQVNSGFYYDETACSGNINGLRMTCLDGTIALVENQSNMACSVQGTNSIQCDEVATAVSPRNEYTRILRYECTAMDQVPQTTVENTGSFIECTSPEDQEVSLELQVGAVCMMGNILYDDFFYECGENSALISRVGEFTCGIGGAVPANAGQVAFAVASVETDFRWGTMGSEMCLTEPSGSTPGIAGLLTSSISSSTLITKNAPIASSKSGSNPDNGMF</sequence>
<feature type="chain" id="PRO_5040469772" evidence="2">
    <location>
        <begin position="19"/>
        <end position="932"/>
    </location>
</feature>
<protein>
    <submittedName>
        <fullName evidence="3">Uncharacterized protein</fullName>
    </submittedName>
</protein>
<evidence type="ECO:0000313" key="3">
    <source>
        <dbReference type="EMBL" id="CAB9516980.1"/>
    </source>
</evidence>
<comment type="caution">
    <text evidence="3">The sequence shown here is derived from an EMBL/GenBank/DDBJ whole genome shotgun (WGS) entry which is preliminary data.</text>
</comment>
<keyword evidence="2" id="KW-0732">Signal</keyword>
<dbReference type="Proteomes" id="UP001153069">
    <property type="component" value="Unassembled WGS sequence"/>
</dbReference>
<name>A0A9N8EEH3_9STRA</name>
<proteinExistence type="predicted"/>
<keyword evidence="4" id="KW-1185">Reference proteome</keyword>
<dbReference type="AlphaFoldDB" id="A0A9N8EEH3"/>
<organism evidence="3 4">
    <name type="scientific">Seminavis robusta</name>
    <dbReference type="NCBI Taxonomy" id="568900"/>
    <lineage>
        <taxon>Eukaryota</taxon>
        <taxon>Sar</taxon>
        <taxon>Stramenopiles</taxon>
        <taxon>Ochrophyta</taxon>
        <taxon>Bacillariophyta</taxon>
        <taxon>Bacillariophyceae</taxon>
        <taxon>Bacillariophycidae</taxon>
        <taxon>Naviculales</taxon>
        <taxon>Naviculaceae</taxon>
        <taxon>Seminavis</taxon>
    </lineage>
</organism>
<dbReference type="EMBL" id="CAICTM010000818">
    <property type="protein sequence ID" value="CAB9516980.1"/>
    <property type="molecule type" value="Genomic_DNA"/>
</dbReference>
<evidence type="ECO:0000256" key="1">
    <source>
        <dbReference type="SAM" id="MobiDB-lite"/>
    </source>
</evidence>
<feature type="signal peptide" evidence="2">
    <location>
        <begin position="1"/>
        <end position="18"/>
    </location>
</feature>
<accession>A0A9N8EEH3</accession>
<evidence type="ECO:0000256" key="2">
    <source>
        <dbReference type="SAM" id="SignalP"/>
    </source>
</evidence>